<evidence type="ECO:0000313" key="2">
    <source>
        <dbReference type="EMBL" id="EST48656.1"/>
    </source>
</evidence>
<gene>
    <name evidence="2" type="ORF">SS50377_11269</name>
</gene>
<organism evidence="2">
    <name type="scientific">Spironucleus salmonicida</name>
    <dbReference type="NCBI Taxonomy" id="348837"/>
    <lineage>
        <taxon>Eukaryota</taxon>
        <taxon>Metamonada</taxon>
        <taxon>Diplomonadida</taxon>
        <taxon>Hexamitidae</taxon>
        <taxon>Hexamitinae</taxon>
        <taxon>Spironucleus</taxon>
    </lineage>
</organism>
<evidence type="ECO:0000256" key="1">
    <source>
        <dbReference type="SAM" id="Coils"/>
    </source>
</evidence>
<dbReference type="VEuPathDB" id="GiardiaDB:SS50377_23673"/>
<keyword evidence="1" id="KW-0175">Coiled coil</keyword>
<protein>
    <submittedName>
        <fullName evidence="2">Uncharacterized protein</fullName>
    </submittedName>
</protein>
<feature type="coiled-coil region" evidence="1">
    <location>
        <begin position="63"/>
        <end position="139"/>
    </location>
</feature>
<feature type="coiled-coil region" evidence="1">
    <location>
        <begin position="651"/>
        <end position="772"/>
    </location>
</feature>
<dbReference type="AlphaFoldDB" id="V6LY64"/>
<name>V6LY64_9EUKA</name>
<dbReference type="EMBL" id="KI545981">
    <property type="protein sequence ID" value="EST48656.1"/>
    <property type="molecule type" value="Genomic_DNA"/>
</dbReference>
<proteinExistence type="predicted"/>
<sequence length="810" mass="95666">MFTQSSQISQSRHDVDSLTHENLSLKMKLLQLESHINEDVSSIHEQSFAEEIYLQMKQKDSVLEKAKQSILSIQTENQSLQRQHIEQQEALFQLKQDRDNLAEKIKGLEDKNQNQFQEIVGYKNQIQALTNNEDKLTLDLKQKEFLIADLQKRFCNMEQSEKNFEGQFKSHLQAVDLGYQEQITKLRQSFSEQLDKVYDDKQQELQKMRQKILLTEDSERQARIDLQNQQQEITSFKQRETQFNAQVGSLKIQMNEKVLLQQNFDKLQQENEGIKVKCTNIEEFNSNLKVQVLELGKQTQDKTDLIMRSKEKHEKLVLVIKQLQSESEKSQQDANAYKTQLDTKTQQIDSNIKQISQLERENKEISQSYNTIIAKNEVLDRSILQINSEFKILEQNHNELQGYYRNIKDEYEAVISTLQIAQKEVDQLQKMNYDFKQHNQQLQQEKEDDSDEVLSLQTRLNKYKGQLDEQINNASNLALQHSQIAQELTNQKLEKETYQKQFENSEQNFEKLYNEHNQIKQQFEQLNGEHGQLQIQFQLIKQELERAQHQLDNILNEKQQTEQFIENQQKEKYQVVQSLEQQYSEAVAFAKQLQKLLTEFYNEFNSKYTGYQPDFSMQASLFSVTSNLGPNKTQDVYRTIGDLKNKCFDCLKRLEDEKSQNQSNLQKSQALQLELDGANSQLQYLQKQLFDNQQNGQSQQQEHIELQTETMQLRNKVVEIESTLKQAMDQRQQLKQQKQDQLNKIDDINRKNRELKQSNENLQQKLGQEVRTIQEQFQGQVKGLYNRCIMIGQVEALKKEINDFYMKLAM</sequence>
<feature type="coiled-coil region" evidence="1">
    <location>
        <begin position="306"/>
        <end position="375"/>
    </location>
</feature>
<feature type="coiled-coil region" evidence="1">
    <location>
        <begin position="191"/>
        <end position="277"/>
    </location>
</feature>
<feature type="coiled-coil region" evidence="1">
    <location>
        <begin position="404"/>
        <end position="571"/>
    </location>
</feature>
<accession>V6LY64</accession>
<reference evidence="2" key="1">
    <citation type="journal article" date="2014" name="PLoS Genet.">
        <title>The Genome of Spironucleus salmonicida Highlights a Fish Pathogen Adapted to Fluctuating Environments.</title>
        <authorList>
            <person name="Xu F."/>
            <person name="Jerlstrom-Hultqvist J."/>
            <person name="Einarsson E."/>
            <person name="Astvaldsson A."/>
            <person name="Svard S.G."/>
            <person name="Andersson J.O."/>
        </authorList>
    </citation>
    <scope>NUCLEOTIDE SEQUENCE</scope>
</reference>